<reference evidence="8 9" key="2">
    <citation type="submission" date="2019-09" db="EMBL/GenBank/DDBJ databases">
        <authorList>
            <person name="Jin C."/>
        </authorList>
    </citation>
    <scope>NUCLEOTIDE SEQUENCE [LARGE SCALE GENOMIC DNA]</scope>
    <source>
        <strain evidence="8 9">BN140078</strain>
    </source>
</reference>
<dbReference type="InterPro" id="IPR006103">
    <property type="entry name" value="Glyco_hydro_2_cat"/>
</dbReference>
<reference evidence="8 9" key="1">
    <citation type="submission" date="2019-09" db="EMBL/GenBank/DDBJ databases">
        <title>Chitinophaga ginsengihumi sp. nov., isolated from soil of ginseng rhizosphere.</title>
        <authorList>
            <person name="Lee J."/>
        </authorList>
    </citation>
    <scope>NUCLEOTIDE SEQUENCE [LARGE SCALE GENOMIC DNA]</scope>
    <source>
        <strain evidence="8 9">BN140078</strain>
    </source>
</reference>
<protein>
    <submittedName>
        <fullName evidence="8">Glycoside hydrolase family 2</fullName>
    </submittedName>
</protein>
<keyword evidence="4" id="KW-0732">Signal</keyword>
<feature type="domain" description="Beta-mannosidase-like galactose-binding" evidence="7">
    <location>
        <begin position="104"/>
        <end position="181"/>
    </location>
</feature>
<organism evidence="8 9">
    <name type="scientific">Chitinophaga agrisoli</name>
    <dbReference type="NCBI Taxonomy" id="2607653"/>
    <lineage>
        <taxon>Bacteria</taxon>
        <taxon>Pseudomonadati</taxon>
        <taxon>Bacteroidota</taxon>
        <taxon>Chitinophagia</taxon>
        <taxon>Chitinophagales</taxon>
        <taxon>Chitinophagaceae</taxon>
        <taxon>Chitinophaga</taxon>
    </lineage>
</organism>
<evidence type="ECO:0000256" key="2">
    <source>
        <dbReference type="ARBA" id="ARBA00022801"/>
    </source>
</evidence>
<dbReference type="PANTHER" id="PTHR42732:SF2">
    <property type="entry name" value="BETA-MANNOSIDASE"/>
    <property type="match status" value="1"/>
</dbReference>
<dbReference type="InterPro" id="IPR017853">
    <property type="entry name" value="GH"/>
</dbReference>
<dbReference type="GO" id="GO:0004553">
    <property type="term" value="F:hydrolase activity, hydrolyzing O-glycosyl compounds"/>
    <property type="evidence" value="ECO:0007669"/>
    <property type="project" value="InterPro"/>
</dbReference>
<evidence type="ECO:0000256" key="1">
    <source>
        <dbReference type="ARBA" id="ARBA00007401"/>
    </source>
</evidence>
<dbReference type="Pfam" id="PF22666">
    <property type="entry name" value="Glyco_hydro_2_N2"/>
    <property type="match status" value="1"/>
</dbReference>
<name>A0A5B2VKW9_9BACT</name>
<sequence>MKNFKTFSVIACCMLQLSANAQNGWKIQPVAIQTRWAKEVSPANALKEYPRPQLVRKQWQNLNGLWQYAITPKGASTPTAYAGEILVPYPIESALSGVKKAVLPNQNLWYKRNITKPTLQNGERALLHFGAVDWQAVVLLNGKTVGTHTGGYQNFSLDITDALQGGNNELVVQVYDPTDQGPNPHGKQVLSPKDIYYTPSTGIWQTVWMEIVPAAAISNLRLTPDIDKGVLHVTVDAPAGSEVVLTASSAGKTVSTIKGNAGTELLLPMKAAKLWSPADPFLYDLRVQLLKDGKPADEVQSYFGMRKVEIRKDAAGYDRIFLNNQYTYNLGTLDQGFWPDGLLTAPTDEALAFDIKAIKAMGFNTIRKHIKIEPARWYYHCDKLGMMVWQDFVNPPHHMPEGAKEEFEKEVAATITQLYDHPCITSWVLFNEKWGVFDQQRLTEWVKHTDPSRLINGHSGEILYVNEKLRSPSPNAWVSADMTDVHSYPDPMNAPAHPGKARILGEFGGIGVFIPDHQWNPMSAWGYIQVTPSALKAKYTIMNQHLQLLEKEGLSGSIYTQPFDVETEQNGIMTYDREVIKIPFEEMRRIHRPLVANNGTIPAVTAQAADITDPGQLYSQLLQQYIDGKKDPAFLRKLAMTAQQVDDKPGARLAAADYIASLKTYSVDDLAFIMQTTNSAKDPGFAIVQQQAAEIDRLMGGRQAEVKMMNIIYKDEIQAAVSKPDAQPDWNQLAANVSKYGAAGEEILLRAKTIHYLNKQEWDDFAKAAGEYVSKYGNTLRPEELNQYAWTAFERVNDAALLAAAASWSELSLKASENNAAYMDTYANLLYKIGKKEDAIRIQTNAVRIADDDSLKETLSKMQRGEKTWK</sequence>
<dbReference type="InterPro" id="IPR036156">
    <property type="entry name" value="Beta-gal/glucu_dom_sf"/>
</dbReference>
<dbReference type="Gene3D" id="2.60.40.10">
    <property type="entry name" value="Immunoglobulins"/>
    <property type="match status" value="1"/>
</dbReference>
<feature type="domain" description="Glycoside hydrolase family 2 catalytic" evidence="6">
    <location>
        <begin position="349"/>
        <end position="460"/>
    </location>
</feature>
<dbReference type="SUPFAM" id="SSF51445">
    <property type="entry name" value="(Trans)glycosidases"/>
    <property type="match status" value="1"/>
</dbReference>
<feature type="signal peptide" evidence="4">
    <location>
        <begin position="1"/>
        <end position="21"/>
    </location>
</feature>
<dbReference type="Pfam" id="PF00703">
    <property type="entry name" value="Glyco_hydro_2"/>
    <property type="match status" value="1"/>
</dbReference>
<dbReference type="Proteomes" id="UP000324611">
    <property type="component" value="Unassembled WGS sequence"/>
</dbReference>
<proteinExistence type="inferred from homology"/>
<dbReference type="Gene3D" id="3.20.20.80">
    <property type="entry name" value="Glycosidases"/>
    <property type="match status" value="1"/>
</dbReference>
<keyword evidence="2 8" id="KW-0378">Hydrolase</keyword>
<keyword evidence="9" id="KW-1185">Reference proteome</keyword>
<evidence type="ECO:0000256" key="3">
    <source>
        <dbReference type="ARBA" id="ARBA00023295"/>
    </source>
</evidence>
<dbReference type="AlphaFoldDB" id="A0A5B2VKW9"/>
<dbReference type="InterPro" id="IPR054593">
    <property type="entry name" value="Beta-mannosidase-like_N2"/>
</dbReference>
<dbReference type="GO" id="GO:0005975">
    <property type="term" value="P:carbohydrate metabolic process"/>
    <property type="evidence" value="ECO:0007669"/>
    <property type="project" value="InterPro"/>
</dbReference>
<feature type="chain" id="PRO_5023131361" evidence="4">
    <location>
        <begin position="22"/>
        <end position="870"/>
    </location>
</feature>
<dbReference type="EMBL" id="VUOC01000004">
    <property type="protein sequence ID" value="KAA2239741.1"/>
    <property type="molecule type" value="Genomic_DNA"/>
</dbReference>
<dbReference type="Pfam" id="PF02836">
    <property type="entry name" value="Glyco_hydro_2_C"/>
    <property type="match status" value="1"/>
</dbReference>
<evidence type="ECO:0000259" key="6">
    <source>
        <dbReference type="Pfam" id="PF02836"/>
    </source>
</evidence>
<dbReference type="SUPFAM" id="SSF49785">
    <property type="entry name" value="Galactose-binding domain-like"/>
    <property type="match status" value="1"/>
</dbReference>
<dbReference type="InterPro" id="IPR006102">
    <property type="entry name" value="Ig-like_GH2"/>
</dbReference>
<evidence type="ECO:0000313" key="9">
    <source>
        <dbReference type="Proteomes" id="UP000324611"/>
    </source>
</evidence>
<dbReference type="SUPFAM" id="SSF49303">
    <property type="entry name" value="beta-Galactosidase/glucuronidase domain"/>
    <property type="match status" value="1"/>
</dbReference>
<accession>A0A5B2VKW9</accession>
<gene>
    <name evidence="8" type="ORF">F0L74_26475</name>
</gene>
<evidence type="ECO:0000259" key="5">
    <source>
        <dbReference type="Pfam" id="PF00703"/>
    </source>
</evidence>
<evidence type="ECO:0000256" key="4">
    <source>
        <dbReference type="SAM" id="SignalP"/>
    </source>
</evidence>
<comment type="caution">
    <text evidence="8">The sequence shown here is derived from an EMBL/GenBank/DDBJ whole genome shotgun (WGS) entry which is preliminary data.</text>
</comment>
<dbReference type="InterPro" id="IPR051913">
    <property type="entry name" value="GH2_Domain-Containing"/>
</dbReference>
<dbReference type="InterPro" id="IPR013783">
    <property type="entry name" value="Ig-like_fold"/>
</dbReference>
<dbReference type="RefSeq" id="WP_149840918.1">
    <property type="nucleotide sequence ID" value="NZ_VUOC01000004.1"/>
</dbReference>
<dbReference type="InterPro" id="IPR008979">
    <property type="entry name" value="Galactose-bd-like_sf"/>
</dbReference>
<keyword evidence="3" id="KW-0326">Glycosidase</keyword>
<evidence type="ECO:0000259" key="7">
    <source>
        <dbReference type="Pfam" id="PF22666"/>
    </source>
</evidence>
<dbReference type="PANTHER" id="PTHR42732">
    <property type="entry name" value="BETA-GALACTOSIDASE"/>
    <property type="match status" value="1"/>
</dbReference>
<feature type="domain" description="Glycoside hydrolase family 2 immunoglobulin-like beta-sandwich" evidence="5">
    <location>
        <begin position="232"/>
        <end position="306"/>
    </location>
</feature>
<evidence type="ECO:0000313" key="8">
    <source>
        <dbReference type="EMBL" id="KAA2239741.1"/>
    </source>
</evidence>
<comment type="similarity">
    <text evidence="1">Belongs to the glycosyl hydrolase 2 family.</text>
</comment>
<dbReference type="Gene3D" id="2.60.120.260">
    <property type="entry name" value="Galactose-binding domain-like"/>
    <property type="match status" value="1"/>
</dbReference>